<keyword evidence="14" id="KW-1185">Reference proteome</keyword>
<dbReference type="Proteomes" id="UP000030437">
    <property type="component" value="Unassembled WGS sequence"/>
</dbReference>
<feature type="binding site" evidence="9">
    <location>
        <position position="140"/>
    </location>
    <ligand>
        <name>4-amino-2-methyl-5-(diphosphooxymethyl)pyrimidine</name>
        <dbReference type="ChEBI" id="CHEBI:57841"/>
    </ligand>
</feature>
<comment type="catalytic activity">
    <reaction evidence="7 9 10">
        <text>2-(2-carboxy-4-methylthiazol-5-yl)ethyl phosphate + 4-amino-2-methyl-5-(diphosphooxymethyl)pyrimidine + 2 H(+) = thiamine phosphate + CO2 + diphosphate</text>
        <dbReference type="Rhea" id="RHEA:47848"/>
        <dbReference type="ChEBI" id="CHEBI:15378"/>
        <dbReference type="ChEBI" id="CHEBI:16526"/>
        <dbReference type="ChEBI" id="CHEBI:33019"/>
        <dbReference type="ChEBI" id="CHEBI:37575"/>
        <dbReference type="ChEBI" id="CHEBI:57841"/>
        <dbReference type="ChEBI" id="CHEBI:62890"/>
        <dbReference type="EC" id="2.5.1.3"/>
    </reaction>
</comment>
<reference evidence="13 14" key="1">
    <citation type="submission" date="2014-02" db="EMBL/GenBank/DDBJ databases">
        <title>Draft genome sequence of Lysinibacillus odysseyi NBRC 100172.</title>
        <authorList>
            <person name="Zhang F."/>
            <person name="Wang G."/>
            <person name="Zhang L."/>
        </authorList>
    </citation>
    <scope>NUCLEOTIDE SEQUENCE [LARGE SCALE GENOMIC DNA]</scope>
    <source>
        <strain evidence="13 14">NBRC 100172</strain>
    </source>
</reference>
<dbReference type="GO" id="GO:0004789">
    <property type="term" value="F:thiamine-phosphate diphosphorylase activity"/>
    <property type="evidence" value="ECO:0007669"/>
    <property type="project" value="UniProtKB-UniRule"/>
</dbReference>
<feature type="binding site" evidence="9">
    <location>
        <begin position="189"/>
        <end position="190"/>
    </location>
    <ligand>
        <name>2-[(2R,5Z)-2-carboxy-4-methylthiazol-5(2H)-ylidene]ethyl phosphate</name>
        <dbReference type="ChEBI" id="CHEBI:62899"/>
    </ligand>
</feature>
<evidence type="ECO:0000256" key="3">
    <source>
        <dbReference type="ARBA" id="ARBA00022723"/>
    </source>
</evidence>
<feature type="binding site" evidence="9">
    <location>
        <position position="74"/>
    </location>
    <ligand>
        <name>Mg(2+)</name>
        <dbReference type="ChEBI" id="CHEBI:18420"/>
    </ligand>
</feature>
<gene>
    <name evidence="9 13" type="primary">thiE</name>
    <name evidence="13" type="ORF">CD32_15705</name>
</gene>
<feature type="binding site" evidence="9">
    <location>
        <begin position="137"/>
        <end position="139"/>
    </location>
    <ligand>
        <name>2-[(2R,5Z)-2-carboxy-4-methylthiazol-5(2H)-ylidene]ethyl phosphate</name>
        <dbReference type="ChEBI" id="CHEBI:62899"/>
    </ligand>
</feature>
<dbReference type="GO" id="GO:0009229">
    <property type="term" value="P:thiamine diphosphate biosynthetic process"/>
    <property type="evidence" value="ECO:0007669"/>
    <property type="project" value="UniProtKB-UniRule"/>
</dbReference>
<dbReference type="Gene3D" id="3.20.20.70">
    <property type="entry name" value="Aldolase class I"/>
    <property type="match status" value="1"/>
</dbReference>
<dbReference type="EC" id="2.5.1.3" evidence="9"/>
<dbReference type="InterPro" id="IPR022998">
    <property type="entry name" value="ThiamineP_synth_TenI"/>
</dbReference>
<dbReference type="InterPro" id="IPR036206">
    <property type="entry name" value="ThiamineP_synth_sf"/>
</dbReference>
<dbReference type="InterPro" id="IPR013785">
    <property type="entry name" value="Aldolase_TIM"/>
</dbReference>
<evidence type="ECO:0000259" key="12">
    <source>
        <dbReference type="Pfam" id="PF02581"/>
    </source>
</evidence>
<organism evidence="13 14">
    <name type="scientific">Lysinibacillus odysseyi 34hs-1 = NBRC 100172</name>
    <dbReference type="NCBI Taxonomy" id="1220589"/>
    <lineage>
        <taxon>Bacteria</taxon>
        <taxon>Bacillati</taxon>
        <taxon>Bacillota</taxon>
        <taxon>Bacilli</taxon>
        <taxon>Bacillales</taxon>
        <taxon>Bacillaceae</taxon>
        <taxon>Lysinibacillus</taxon>
    </lineage>
</organism>
<dbReference type="GO" id="GO:0000287">
    <property type="term" value="F:magnesium ion binding"/>
    <property type="evidence" value="ECO:0007669"/>
    <property type="project" value="UniProtKB-UniRule"/>
</dbReference>
<dbReference type="NCBIfam" id="TIGR00693">
    <property type="entry name" value="thiE"/>
    <property type="match status" value="1"/>
</dbReference>
<dbReference type="STRING" id="1220589.CD32_15705"/>
<dbReference type="OrthoDB" id="9812206at2"/>
<evidence type="ECO:0000256" key="7">
    <source>
        <dbReference type="ARBA" id="ARBA00047851"/>
    </source>
</evidence>
<dbReference type="EMBL" id="JPVP01000058">
    <property type="protein sequence ID" value="KGR83289.1"/>
    <property type="molecule type" value="Genomic_DNA"/>
</dbReference>
<evidence type="ECO:0000256" key="8">
    <source>
        <dbReference type="ARBA" id="ARBA00047883"/>
    </source>
</evidence>
<dbReference type="SUPFAM" id="SSF51391">
    <property type="entry name" value="Thiamin phosphate synthase"/>
    <property type="match status" value="1"/>
</dbReference>
<dbReference type="UniPathway" id="UPA00060">
    <property type="reaction ID" value="UER00141"/>
</dbReference>
<evidence type="ECO:0000256" key="5">
    <source>
        <dbReference type="ARBA" id="ARBA00022977"/>
    </source>
</evidence>
<dbReference type="InterPro" id="IPR034291">
    <property type="entry name" value="TMP_synthase"/>
</dbReference>
<feature type="binding site" evidence="9">
    <location>
        <position position="169"/>
    </location>
    <ligand>
        <name>2-[(2R,5Z)-2-carboxy-4-methylthiazol-5(2H)-ylidene]ethyl phosphate</name>
        <dbReference type="ChEBI" id="CHEBI:62899"/>
    </ligand>
</feature>
<evidence type="ECO:0000256" key="4">
    <source>
        <dbReference type="ARBA" id="ARBA00022842"/>
    </source>
</evidence>
<name>A0A0A3IF28_9BACI</name>
<comment type="similarity">
    <text evidence="9 10">Belongs to the thiamine-phosphate synthase family.</text>
</comment>
<comment type="caution">
    <text evidence="13">The sequence shown here is derived from an EMBL/GenBank/DDBJ whole genome shotgun (WGS) entry which is preliminary data.</text>
</comment>
<comment type="function">
    <text evidence="9">Condenses 4-methyl-5-(beta-hydroxyethyl)thiazole monophosphate (THZ-P) and 2-methyl-4-amino-5-hydroxymethyl pyrimidine pyrophosphate (HMP-PP) to form thiamine monophosphate (TMP).</text>
</comment>
<dbReference type="CDD" id="cd00564">
    <property type="entry name" value="TMP_TenI"/>
    <property type="match status" value="1"/>
</dbReference>
<evidence type="ECO:0000313" key="13">
    <source>
        <dbReference type="EMBL" id="KGR83289.1"/>
    </source>
</evidence>
<dbReference type="GO" id="GO:0005737">
    <property type="term" value="C:cytoplasm"/>
    <property type="evidence" value="ECO:0007669"/>
    <property type="project" value="TreeGrafter"/>
</dbReference>
<comment type="pathway">
    <text evidence="1 9 11">Cofactor biosynthesis; thiamine diphosphate biosynthesis; thiamine phosphate from 4-amino-2-methyl-5-diphosphomethylpyrimidine and 4-methyl-5-(2-phosphoethyl)-thiazole: step 1/1.</text>
</comment>
<feature type="binding site" evidence="9">
    <location>
        <position position="93"/>
    </location>
    <ligand>
        <name>Mg(2+)</name>
        <dbReference type="ChEBI" id="CHEBI:18420"/>
    </ligand>
</feature>
<feature type="binding site" evidence="9">
    <location>
        <position position="73"/>
    </location>
    <ligand>
        <name>4-amino-2-methyl-5-(diphosphooxymethyl)pyrimidine</name>
        <dbReference type="ChEBI" id="CHEBI:57841"/>
    </ligand>
</feature>
<comment type="cofactor">
    <cofactor evidence="9">
        <name>Mg(2+)</name>
        <dbReference type="ChEBI" id="CHEBI:18420"/>
    </cofactor>
    <text evidence="9">Binds 1 Mg(2+) ion per subunit.</text>
</comment>
<accession>A0A0A3IF28</accession>
<dbReference type="FunFam" id="3.20.20.70:FF:000096">
    <property type="entry name" value="Thiamine-phosphate synthase"/>
    <property type="match status" value="1"/>
</dbReference>
<dbReference type="AlphaFoldDB" id="A0A0A3IF28"/>
<feature type="binding site" evidence="9">
    <location>
        <begin position="38"/>
        <end position="42"/>
    </location>
    <ligand>
        <name>4-amino-2-methyl-5-(diphosphooxymethyl)pyrimidine</name>
        <dbReference type="ChEBI" id="CHEBI:57841"/>
    </ligand>
</feature>
<protein>
    <recommendedName>
        <fullName evidence="9">Thiamine-phosphate synthase</fullName>
        <shortName evidence="9">TP synthase</shortName>
        <shortName evidence="9">TPS</shortName>
        <ecNumber evidence="9">2.5.1.3</ecNumber>
    </recommendedName>
    <alternativeName>
        <fullName evidence="9">Thiamine-phosphate pyrophosphorylase</fullName>
        <shortName evidence="9">TMP pyrophosphorylase</shortName>
        <shortName evidence="9">TMP-PPase</shortName>
    </alternativeName>
</protein>
<dbReference type="PANTHER" id="PTHR20857:SF15">
    <property type="entry name" value="THIAMINE-PHOSPHATE SYNTHASE"/>
    <property type="match status" value="1"/>
</dbReference>
<comment type="catalytic activity">
    <reaction evidence="6 9 10">
        <text>4-methyl-5-(2-phosphooxyethyl)-thiazole + 4-amino-2-methyl-5-(diphosphooxymethyl)pyrimidine + H(+) = thiamine phosphate + diphosphate</text>
        <dbReference type="Rhea" id="RHEA:22328"/>
        <dbReference type="ChEBI" id="CHEBI:15378"/>
        <dbReference type="ChEBI" id="CHEBI:33019"/>
        <dbReference type="ChEBI" id="CHEBI:37575"/>
        <dbReference type="ChEBI" id="CHEBI:57841"/>
        <dbReference type="ChEBI" id="CHEBI:58296"/>
        <dbReference type="EC" id="2.5.1.3"/>
    </reaction>
</comment>
<dbReference type="PANTHER" id="PTHR20857">
    <property type="entry name" value="THIAMINE-PHOSPHATE PYROPHOSPHORYLASE"/>
    <property type="match status" value="1"/>
</dbReference>
<keyword evidence="5 9" id="KW-0784">Thiamine biosynthesis</keyword>
<dbReference type="GO" id="GO:0009228">
    <property type="term" value="P:thiamine biosynthetic process"/>
    <property type="evidence" value="ECO:0007669"/>
    <property type="project" value="UniProtKB-KW"/>
</dbReference>
<proteinExistence type="inferred from homology"/>
<evidence type="ECO:0000256" key="1">
    <source>
        <dbReference type="ARBA" id="ARBA00005165"/>
    </source>
</evidence>
<feature type="domain" description="Thiamine phosphate synthase/TenI" evidence="12">
    <location>
        <begin position="8"/>
        <end position="192"/>
    </location>
</feature>
<evidence type="ECO:0000313" key="14">
    <source>
        <dbReference type="Proteomes" id="UP000030437"/>
    </source>
</evidence>
<dbReference type="Pfam" id="PF02581">
    <property type="entry name" value="TMP-TENI"/>
    <property type="match status" value="1"/>
</dbReference>
<feature type="binding site" evidence="9">
    <location>
        <position position="111"/>
    </location>
    <ligand>
        <name>4-amino-2-methyl-5-(diphosphooxymethyl)pyrimidine</name>
        <dbReference type="ChEBI" id="CHEBI:57841"/>
    </ligand>
</feature>
<evidence type="ECO:0000256" key="9">
    <source>
        <dbReference type="HAMAP-Rule" id="MF_00097"/>
    </source>
</evidence>
<sequence>MKHEQLAVYFIMGTQNVKNRQALEVLEEALQAGVTIFQFREKGDGALKGPDYEQFARECQALCKTYQVPFIVNDDVDLAVALQADGVHIGQDDEKARKVREKIGKGILGISAHSLEEVKEAVRHGADYVGIGPVFPTKSKADAKSPVGTELLEQVVANFPDLPAVAIGGITEERASAVLQTGIGGVAVISAICESPYIQATVKQLKR</sequence>
<dbReference type="eggNOG" id="COG0352">
    <property type="taxonomic scope" value="Bacteria"/>
</dbReference>
<evidence type="ECO:0000256" key="6">
    <source>
        <dbReference type="ARBA" id="ARBA00047334"/>
    </source>
</evidence>
<comment type="catalytic activity">
    <reaction evidence="8 9 10">
        <text>2-[(2R,5Z)-2-carboxy-4-methylthiazol-5(2H)-ylidene]ethyl phosphate + 4-amino-2-methyl-5-(diphosphooxymethyl)pyrimidine + 2 H(+) = thiamine phosphate + CO2 + diphosphate</text>
        <dbReference type="Rhea" id="RHEA:47844"/>
        <dbReference type="ChEBI" id="CHEBI:15378"/>
        <dbReference type="ChEBI" id="CHEBI:16526"/>
        <dbReference type="ChEBI" id="CHEBI:33019"/>
        <dbReference type="ChEBI" id="CHEBI:37575"/>
        <dbReference type="ChEBI" id="CHEBI:57841"/>
        <dbReference type="ChEBI" id="CHEBI:62899"/>
        <dbReference type="EC" id="2.5.1.3"/>
    </reaction>
</comment>
<evidence type="ECO:0000256" key="2">
    <source>
        <dbReference type="ARBA" id="ARBA00022679"/>
    </source>
</evidence>
<evidence type="ECO:0000256" key="10">
    <source>
        <dbReference type="RuleBase" id="RU003826"/>
    </source>
</evidence>
<keyword evidence="2 9" id="KW-0808">Transferase</keyword>
<evidence type="ECO:0000256" key="11">
    <source>
        <dbReference type="RuleBase" id="RU004253"/>
    </source>
</evidence>
<keyword evidence="4 9" id="KW-0460">Magnesium</keyword>
<dbReference type="HAMAP" id="MF_00097">
    <property type="entry name" value="TMP_synthase"/>
    <property type="match status" value="1"/>
</dbReference>
<keyword evidence="3 9" id="KW-0479">Metal-binding</keyword>